<proteinExistence type="predicted"/>
<dbReference type="EMBL" id="FWWU01000011">
    <property type="protein sequence ID" value="SMB97546.1"/>
    <property type="molecule type" value="Genomic_DNA"/>
</dbReference>
<reference evidence="1 2" key="1">
    <citation type="submission" date="2017-04" db="EMBL/GenBank/DDBJ databases">
        <authorList>
            <person name="Afonso C.L."/>
            <person name="Miller P.J."/>
            <person name="Scott M.A."/>
            <person name="Spackman E."/>
            <person name="Goraichik I."/>
            <person name="Dimitrov K.M."/>
            <person name="Suarez D.L."/>
            <person name="Swayne D.E."/>
        </authorList>
    </citation>
    <scope>NUCLEOTIDE SEQUENCE [LARGE SCALE GENOMIC DNA]</scope>
    <source>
        <strain evidence="1 2">KR-140</strain>
    </source>
</reference>
<name>A0A1W1VW35_9DEIO</name>
<sequence length="56" mass="6092">MPGVGVQKTKVEVRPVLDPGQVQALNLMMLEDVTSVFHRVAEVGEGFTGDPRAQEQ</sequence>
<dbReference type="Proteomes" id="UP000192582">
    <property type="component" value="Unassembled WGS sequence"/>
</dbReference>
<protein>
    <submittedName>
        <fullName evidence="1">Uncharacterized protein</fullName>
    </submittedName>
</protein>
<keyword evidence="2" id="KW-1185">Reference proteome</keyword>
<evidence type="ECO:0000313" key="2">
    <source>
        <dbReference type="Proteomes" id="UP000192582"/>
    </source>
</evidence>
<accession>A0A1W1VW35</accession>
<evidence type="ECO:0000313" key="1">
    <source>
        <dbReference type="EMBL" id="SMB97546.1"/>
    </source>
</evidence>
<gene>
    <name evidence="1" type="ORF">SAMN00790413_06041</name>
</gene>
<organism evidence="1 2">
    <name type="scientific">Deinococcus hopiensis KR-140</name>
    <dbReference type="NCBI Taxonomy" id="695939"/>
    <lineage>
        <taxon>Bacteria</taxon>
        <taxon>Thermotogati</taxon>
        <taxon>Deinococcota</taxon>
        <taxon>Deinococci</taxon>
        <taxon>Deinococcales</taxon>
        <taxon>Deinococcaceae</taxon>
        <taxon>Deinococcus</taxon>
    </lineage>
</organism>
<dbReference type="AlphaFoldDB" id="A0A1W1VW35"/>